<feature type="transmembrane region" description="Helical" evidence="1">
    <location>
        <begin position="250"/>
        <end position="272"/>
    </location>
</feature>
<dbReference type="EMBL" id="CP089984">
    <property type="protein sequence ID" value="WXB12465.1"/>
    <property type="molecule type" value="Genomic_DNA"/>
</dbReference>
<gene>
    <name evidence="2" type="ORF">LZC94_32030</name>
</gene>
<keyword evidence="1" id="KW-0472">Membrane</keyword>
<dbReference type="Proteomes" id="UP001370348">
    <property type="component" value="Chromosome"/>
</dbReference>
<keyword evidence="1" id="KW-1133">Transmembrane helix</keyword>
<accession>A0ABZ2LTG9</accession>
<name>A0ABZ2LTG9_9BACT</name>
<evidence type="ECO:0000313" key="3">
    <source>
        <dbReference type="Proteomes" id="UP001370348"/>
    </source>
</evidence>
<sequence length="299" mass="32529">MGNLGSRAADTSHASPYRDVCSLLRRRRDELIDGWQRSLGAADDLASIYARRHARAVAGCVAIFGAAIMILRAVLRSVEAFADSSFASVRLTQILIATLAAIAPAYFMTRVLAKAHFAHVLGELYVATDDVRRDLEDLESGKPRDLAVALVDGLEYRSVALPLIGWSLVAPLSIHLAIAAPFAGSNFFEAFDVWIGLSMVIVGLAHIVLVALSWCFAKNLRAWSSDSEETLPDGWSVLGWTVGIGSIPGAVLLFVPTILIAITGVAFIPWVFDRMQARVLDERKRLRFIASHVTCPTDE</sequence>
<feature type="transmembrane region" description="Helical" evidence="1">
    <location>
        <begin position="56"/>
        <end position="75"/>
    </location>
</feature>
<feature type="transmembrane region" description="Helical" evidence="1">
    <location>
        <begin position="87"/>
        <end position="107"/>
    </location>
</feature>
<keyword evidence="1" id="KW-0812">Transmembrane</keyword>
<proteinExistence type="predicted"/>
<evidence type="ECO:0000313" key="2">
    <source>
        <dbReference type="EMBL" id="WXB12465.1"/>
    </source>
</evidence>
<reference evidence="2 3" key="1">
    <citation type="submission" date="2021-12" db="EMBL/GenBank/DDBJ databases">
        <title>Discovery of the Pendulisporaceae a myxobacterial family with distinct sporulation behavior and unique specialized metabolism.</title>
        <authorList>
            <person name="Garcia R."/>
            <person name="Popoff A."/>
            <person name="Bader C.D."/>
            <person name="Loehr J."/>
            <person name="Walesch S."/>
            <person name="Walt C."/>
            <person name="Boldt J."/>
            <person name="Bunk B."/>
            <person name="Haeckl F.J.F.P.J."/>
            <person name="Gunesch A.P."/>
            <person name="Birkelbach J."/>
            <person name="Nuebel U."/>
            <person name="Pietschmann T."/>
            <person name="Bach T."/>
            <person name="Mueller R."/>
        </authorList>
    </citation>
    <scope>NUCLEOTIDE SEQUENCE [LARGE SCALE GENOMIC DNA]</scope>
    <source>
        <strain evidence="2 3">MSr11954</strain>
    </source>
</reference>
<feature type="transmembrane region" description="Helical" evidence="1">
    <location>
        <begin position="163"/>
        <end position="182"/>
    </location>
</feature>
<dbReference type="RefSeq" id="WP_394822087.1">
    <property type="nucleotide sequence ID" value="NZ_CP089984.1"/>
</dbReference>
<keyword evidence="3" id="KW-1185">Reference proteome</keyword>
<organism evidence="2 3">
    <name type="scientific">Pendulispora albinea</name>
    <dbReference type="NCBI Taxonomy" id="2741071"/>
    <lineage>
        <taxon>Bacteria</taxon>
        <taxon>Pseudomonadati</taxon>
        <taxon>Myxococcota</taxon>
        <taxon>Myxococcia</taxon>
        <taxon>Myxococcales</taxon>
        <taxon>Sorangiineae</taxon>
        <taxon>Pendulisporaceae</taxon>
        <taxon>Pendulispora</taxon>
    </lineage>
</organism>
<evidence type="ECO:0000256" key="1">
    <source>
        <dbReference type="SAM" id="Phobius"/>
    </source>
</evidence>
<protein>
    <submittedName>
        <fullName evidence="2">Uncharacterized protein</fullName>
    </submittedName>
</protein>
<feature type="transmembrane region" description="Helical" evidence="1">
    <location>
        <begin position="194"/>
        <end position="217"/>
    </location>
</feature>